<dbReference type="RefSeq" id="WP_093009746.1">
    <property type="nucleotide sequence ID" value="NZ_FOXV01000003.1"/>
</dbReference>
<evidence type="ECO:0000256" key="1">
    <source>
        <dbReference type="SAM" id="Phobius"/>
    </source>
</evidence>
<keyword evidence="1" id="KW-0472">Membrane</keyword>
<reference evidence="3" key="1">
    <citation type="submission" date="2016-10" db="EMBL/GenBank/DDBJ databases">
        <authorList>
            <person name="Varghese N."/>
            <person name="Submissions S."/>
        </authorList>
    </citation>
    <scope>NUCLEOTIDE SEQUENCE [LARGE SCALE GENOMIC DNA]</scope>
    <source>
        <strain evidence="3">JCM 10271</strain>
    </source>
</reference>
<proteinExistence type="predicted"/>
<accession>A0A1I5WYH2</accession>
<evidence type="ECO:0000313" key="2">
    <source>
        <dbReference type="EMBL" id="SFQ24557.1"/>
    </source>
</evidence>
<dbReference type="Gene3D" id="3.30.450.20">
    <property type="entry name" value="PAS domain"/>
    <property type="match status" value="1"/>
</dbReference>
<sequence>MKDMTAPRLAVVVIGGNILFAILIFACSILWLFLQTQEVKTDAQRASALRGAEAMRTTFTEAIEREWNSLGAVVRNVDISQADTRDQFVNAAADASYAVTWAGIADPGGTIIAGSRDWRVGEDVSNAEWFRDGLRGKSVGDVFASDQSDELDQTFLNFSRPVLGPDGLPQAVVVYRVSLGWVRGYVQNVADTFGLDAFIVDRDGRVVASDTNLFGNELLEEERNQATGPRRPASVLTDTSSTEFVSAFASNVGGLVVPDLGWNLIVRVPASDPDAPGFLDELRSTWGMGLLIAALSLVYALISGLVLRPIAELVRVAEGIANGEEVYPRENASSAEAASLSSTLAKLQTRLQSAGNFSRD</sequence>
<dbReference type="Proteomes" id="UP000243106">
    <property type="component" value="Unassembled WGS sequence"/>
</dbReference>
<keyword evidence="3" id="KW-1185">Reference proteome</keyword>
<feature type="transmembrane region" description="Helical" evidence="1">
    <location>
        <begin position="286"/>
        <end position="307"/>
    </location>
</feature>
<dbReference type="STRING" id="93684.SAMN05421853_10311"/>
<keyword evidence="1" id="KW-0812">Transmembrane</keyword>
<dbReference type="AlphaFoldDB" id="A0A1I5WYH2"/>
<name>A0A1I5WYH2_9RHOB</name>
<keyword evidence="1" id="KW-1133">Transmembrane helix</keyword>
<feature type="transmembrane region" description="Helical" evidence="1">
    <location>
        <begin position="9"/>
        <end position="34"/>
    </location>
</feature>
<protein>
    <submittedName>
        <fullName evidence="2">Cache domain-containing protein</fullName>
    </submittedName>
</protein>
<organism evidence="2 3">
    <name type="scientific">Roseivivax halotolerans</name>
    <dbReference type="NCBI Taxonomy" id="93684"/>
    <lineage>
        <taxon>Bacteria</taxon>
        <taxon>Pseudomonadati</taxon>
        <taxon>Pseudomonadota</taxon>
        <taxon>Alphaproteobacteria</taxon>
        <taxon>Rhodobacterales</taxon>
        <taxon>Roseobacteraceae</taxon>
        <taxon>Roseivivax</taxon>
    </lineage>
</organism>
<gene>
    <name evidence="2" type="ORF">SAMN05421853_10311</name>
</gene>
<evidence type="ECO:0000313" key="3">
    <source>
        <dbReference type="Proteomes" id="UP000243106"/>
    </source>
</evidence>
<dbReference type="PROSITE" id="PS51257">
    <property type="entry name" value="PROKAR_LIPOPROTEIN"/>
    <property type="match status" value="1"/>
</dbReference>
<dbReference type="EMBL" id="FOXV01000003">
    <property type="protein sequence ID" value="SFQ24557.1"/>
    <property type="molecule type" value="Genomic_DNA"/>
</dbReference>